<reference evidence="1" key="1">
    <citation type="submission" date="2019-10" db="EMBL/GenBank/DDBJ databases">
        <authorList>
            <person name="Zhang R."/>
            <person name="Pan Y."/>
            <person name="Wang J."/>
            <person name="Ma R."/>
            <person name="Yu S."/>
        </authorList>
    </citation>
    <scope>NUCLEOTIDE SEQUENCE</scope>
    <source>
        <strain evidence="1">LA-IB0</strain>
        <tissue evidence="1">Leaf</tissue>
    </source>
</reference>
<dbReference type="AlphaFoldDB" id="A0AAV6Y215"/>
<comment type="caution">
    <text evidence="1">The sequence shown here is derived from an EMBL/GenBank/DDBJ whole genome shotgun (WGS) entry which is preliminary data.</text>
</comment>
<name>A0AAV6Y215_9LAMI</name>
<proteinExistence type="predicted"/>
<dbReference type="Proteomes" id="UP000826271">
    <property type="component" value="Unassembled WGS sequence"/>
</dbReference>
<keyword evidence="2" id="KW-1185">Reference proteome</keyword>
<gene>
    <name evidence="1" type="ORF">BUALT_Bualt02G0211600</name>
</gene>
<accession>A0AAV6Y215</accession>
<evidence type="ECO:0000313" key="2">
    <source>
        <dbReference type="Proteomes" id="UP000826271"/>
    </source>
</evidence>
<organism evidence="1 2">
    <name type="scientific">Buddleja alternifolia</name>
    <dbReference type="NCBI Taxonomy" id="168488"/>
    <lineage>
        <taxon>Eukaryota</taxon>
        <taxon>Viridiplantae</taxon>
        <taxon>Streptophyta</taxon>
        <taxon>Embryophyta</taxon>
        <taxon>Tracheophyta</taxon>
        <taxon>Spermatophyta</taxon>
        <taxon>Magnoliopsida</taxon>
        <taxon>eudicotyledons</taxon>
        <taxon>Gunneridae</taxon>
        <taxon>Pentapetalae</taxon>
        <taxon>asterids</taxon>
        <taxon>lamiids</taxon>
        <taxon>Lamiales</taxon>
        <taxon>Scrophulariaceae</taxon>
        <taxon>Buddlejeae</taxon>
        <taxon>Buddleja</taxon>
    </lineage>
</organism>
<protein>
    <submittedName>
        <fullName evidence="1">Uncharacterized protein</fullName>
    </submittedName>
</protein>
<sequence>MFKSKPISNGMFMLLMIERMQEWTNLIFFGDEFAQVAFELEHVEIGHQIYVTGRQFEFSFDCFPGRKQHCYAASSTGSAEELWQPFANPMEWWDNRKNKLISFIHDLR</sequence>
<evidence type="ECO:0000313" key="1">
    <source>
        <dbReference type="EMBL" id="KAG8389271.1"/>
    </source>
</evidence>
<dbReference type="EMBL" id="WHWC01000002">
    <property type="protein sequence ID" value="KAG8389271.1"/>
    <property type="molecule type" value="Genomic_DNA"/>
</dbReference>